<evidence type="ECO:0008006" key="5">
    <source>
        <dbReference type="Google" id="ProtNLM"/>
    </source>
</evidence>
<keyword evidence="2" id="KW-0238">DNA-binding</keyword>
<evidence type="ECO:0000256" key="2">
    <source>
        <dbReference type="ARBA" id="ARBA00023125"/>
    </source>
</evidence>
<evidence type="ECO:0000313" key="3">
    <source>
        <dbReference type="EMBL" id="AHM55764.1"/>
    </source>
</evidence>
<dbReference type="GO" id="GO:0009307">
    <property type="term" value="P:DNA restriction-modification system"/>
    <property type="evidence" value="ECO:0007669"/>
    <property type="project" value="UniProtKB-KW"/>
</dbReference>
<accession>W8T1Z7</accession>
<dbReference type="SUPFAM" id="SSF116734">
    <property type="entry name" value="DNA methylase specificity domain"/>
    <property type="match status" value="1"/>
</dbReference>
<dbReference type="eggNOG" id="COG0732">
    <property type="taxonomic scope" value="Bacteria"/>
</dbReference>
<evidence type="ECO:0000256" key="1">
    <source>
        <dbReference type="ARBA" id="ARBA00022747"/>
    </source>
</evidence>
<dbReference type="OrthoDB" id="5360691at2"/>
<dbReference type="AlphaFoldDB" id="W8T1Z7"/>
<name>W8T1Z7_PEPAC</name>
<dbReference type="Proteomes" id="UP000019591">
    <property type="component" value="Chromosome"/>
</dbReference>
<dbReference type="KEGG" id="eac:EAL2_c04620"/>
<dbReference type="STRING" id="1286171.EAL2_c04620"/>
<protein>
    <recommendedName>
        <fullName evidence="5">Type I restriction modification DNA specificity domain-containing protein</fullName>
    </recommendedName>
</protein>
<dbReference type="PATRIC" id="fig|1286171.3.peg.406"/>
<evidence type="ECO:0000313" key="4">
    <source>
        <dbReference type="Proteomes" id="UP000019591"/>
    </source>
</evidence>
<dbReference type="HOGENOM" id="CLU_1364485_0_0_9"/>
<dbReference type="REBASE" id="84401">
    <property type="entry name" value="S.EacORF4640P"/>
</dbReference>
<organism evidence="3 4">
    <name type="scientific">Peptoclostridium acidaminophilum DSM 3953</name>
    <dbReference type="NCBI Taxonomy" id="1286171"/>
    <lineage>
        <taxon>Bacteria</taxon>
        <taxon>Bacillati</taxon>
        <taxon>Bacillota</taxon>
        <taxon>Clostridia</taxon>
        <taxon>Peptostreptococcales</taxon>
        <taxon>Peptoclostridiaceae</taxon>
        <taxon>Peptoclostridium</taxon>
    </lineage>
</organism>
<dbReference type="GO" id="GO:0003677">
    <property type="term" value="F:DNA binding"/>
    <property type="evidence" value="ECO:0007669"/>
    <property type="project" value="UniProtKB-KW"/>
</dbReference>
<proteinExistence type="predicted"/>
<dbReference type="RefSeq" id="WP_025434802.1">
    <property type="nucleotide sequence ID" value="NZ_CP007452.1"/>
</dbReference>
<keyword evidence="1" id="KW-0680">Restriction system</keyword>
<gene>
    <name evidence="3" type="ORF">EAL2_c04620</name>
</gene>
<keyword evidence="4" id="KW-1185">Reference proteome</keyword>
<dbReference type="Gene3D" id="3.90.220.20">
    <property type="entry name" value="DNA methylase specificity domains"/>
    <property type="match status" value="1"/>
</dbReference>
<dbReference type="InterPro" id="IPR044946">
    <property type="entry name" value="Restrct_endonuc_typeI_TRD_sf"/>
</dbReference>
<reference evidence="3 4" key="1">
    <citation type="journal article" date="2014" name="Genome Announc.">
        <title>Complete Genome Sequence of Amino Acid-Utilizing Eubacterium acidaminophilum al-2 (DSM 3953).</title>
        <authorList>
            <person name="Poehlein A."/>
            <person name="Andreesen J.R."/>
            <person name="Daniel R."/>
        </authorList>
    </citation>
    <scope>NUCLEOTIDE SEQUENCE [LARGE SCALE GENOMIC DNA]</scope>
    <source>
        <strain evidence="3 4">DSM 3953</strain>
    </source>
</reference>
<dbReference type="EMBL" id="CP007452">
    <property type="protein sequence ID" value="AHM55764.1"/>
    <property type="molecule type" value="Genomic_DNA"/>
</dbReference>
<sequence length="200" mass="22108">MKIGNASKINVYSGQIISRVEAKDEVGDNVLEERKVLIPKAISNGRVNHSDLGIVKLKKSVDAERITKKGDVVLKLSTPYDAAYIEEDDEGLVVPSFCCIIRIGKEAKINPEFLVAYLNTSYARELLKAKVAGSTMPMIKISDVKDFEVPDISITKQQTLGEAYSLSCHKQSVLKDLLLNEQKIIENVLMNTVKEALAND</sequence>